<dbReference type="PANTHER" id="PTHR34599">
    <property type="entry name" value="PEROXIDASE-RELATED"/>
    <property type="match status" value="1"/>
</dbReference>
<evidence type="ECO:0000313" key="3">
    <source>
        <dbReference type="EMBL" id="MUN37327.1"/>
    </source>
</evidence>
<evidence type="ECO:0000259" key="2">
    <source>
        <dbReference type="Pfam" id="PF22778"/>
    </source>
</evidence>
<dbReference type="PANTHER" id="PTHR34599:SF2">
    <property type="entry name" value="TRAF-TYPE DOMAIN-CONTAINING PROTEIN"/>
    <property type="match status" value="1"/>
</dbReference>
<dbReference type="Gene3D" id="1.10.606.10">
    <property type="entry name" value="Vanadium-containing Chloroperoxidase, domain 2"/>
    <property type="match status" value="1"/>
</dbReference>
<dbReference type="GO" id="GO:0004601">
    <property type="term" value="F:peroxidase activity"/>
    <property type="evidence" value="ECO:0007669"/>
    <property type="project" value="InterPro"/>
</dbReference>
<gene>
    <name evidence="3" type="ORF">GNZ18_12040</name>
</gene>
<evidence type="ECO:0000259" key="1">
    <source>
        <dbReference type="Pfam" id="PF21167"/>
    </source>
</evidence>
<accession>A0A7K1KZ39</accession>
<keyword evidence="4" id="KW-1185">Reference proteome</keyword>
<dbReference type="EMBL" id="WOFH01000004">
    <property type="protein sequence ID" value="MUN37327.1"/>
    <property type="molecule type" value="Genomic_DNA"/>
</dbReference>
<name>A0A7K1KZ39_9ACTN</name>
<dbReference type="AlphaFoldDB" id="A0A7K1KZ39"/>
<dbReference type="Pfam" id="PF22778">
    <property type="entry name" value="VCPO_2nd"/>
    <property type="match status" value="1"/>
</dbReference>
<sequence>MLLGGLGSAALVTLGTTQTASAQSALRARAENFDFDKGNFIRDLLDSQDSRSNPDVFAPMDVTLVEWASHLNQTAWFDAAAPYHPTAVGIITRIPRRPSSESNTNRNKNIAALHASWQLLKGVVPERSGFRSLLLFVGLNPDDESLDPTTPVGIGNLAGKGAVAYGRNDGMNMLGYDGGRKYNPRPFSDYTGYEPVNTAYELINPSHWQPKLGPHRRRLGAPPPGTTGIGDKGIYTVQHFATAHMGRVKAMTFKDPGQFGLAPPEYINHHNKKAYKASVDHILEVSAGLTEEQKVKAELFDDKLLGISRSVFAAARANDKKLDLDGWIHLFATNTLAVFDSTVAMWHYKRKYDVVRPGSAIQHVYGHSRVTSWGGPGKGTVRDMPADQWSSYLNMPDHPEYPSGSSGVCAAQAQACRRFLGNDQLDLSITIPVGWTLVEPGVTPSKELKLHWSNWTDFADDCLHSRVWGGVHYLQSCLRSADFGKQFGDRSYDLVQRHVKGDVGH</sequence>
<comment type="caution">
    <text evidence="3">The sequence shown here is derived from an EMBL/GenBank/DDBJ whole genome shotgun (WGS) entry which is preliminary data.</text>
</comment>
<feature type="domain" description="DUF6851" evidence="1">
    <location>
        <begin position="72"/>
        <end position="210"/>
    </location>
</feature>
<reference evidence="3 4" key="1">
    <citation type="submission" date="2019-11" db="EMBL/GenBank/DDBJ databases">
        <authorList>
            <person name="Cao P."/>
        </authorList>
    </citation>
    <scope>NUCLEOTIDE SEQUENCE [LARGE SCALE GENOMIC DNA]</scope>
    <source>
        <strain evidence="3 4">NEAU-AAG5</strain>
    </source>
</reference>
<protein>
    <submittedName>
        <fullName evidence="3">Uncharacterized protein</fullName>
    </submittedName>
</protein>
<dbReference type="Proteomes" id="UP000432015">
    <property type="component" value="Unassembled WGS sequence"/>
</dbReference>
<dbReference type="InterPro" id="IPR036938">
    <property type="entry name" value="PAP2/HPO_sf"/>
</dbReference>
<feature type="domain" description="Vanadium-dependent haloperoxidase NapH1-like second helical-bundle" evidence="2">
    <location>
        <begin position="330"/>
        <end position="503"/>
    </location>
</feature>
<dbReference type="InterPro" id="IPR055161">
    <property type="entry name" value="NapH1-like_2nd"/>
</dbReference>
<dbReference type="InterPro" id="IPR016119">
    <property type="entry name" value="Br/Cl_peroxidase_C"/>
</dbReference>
<dbReference type="SUPFAM" id="SSF48317">
    <property type="entry name" value="Acid phosphatase/Vanadium-dependent haloperoxidase"/>
    <property type="match status" value="1"/>
</dbReference>
<organism evidence="3 4">
    <name type="scientific">Actinomadura litoris</name>
    <dbReference type="NCBI Taxonomy" id="2678616"/>
    <lineage>
        <taxon>Bacteria</taxon>
        <taxon>Bacillati</taxon>
        <taxon>Actinomycetota</taxon>
        <taxon>Actinomycetes</taxon>
        <taxon>Streptosporangiales</taxon>
        <taxon>Thermomonosporaceae</taxon>
        <taxon>Actinomadura</taxon>
    </lineage>
</organism>
<proteinExistence type="predicted"/>
<dbReference type="Pfam" id="PF21167">
    <property type="entry name" value="DUF6851"/>
    <property type="match status" value="1"/>
</dbReference>
<dbReference type="InterPro" id="IPR049283">
    <property type="entry name" value="DUF6851"/>
</dbReference>
<evidence type="ECO:0000313" key="4">
    <source>
        <dbReference type="Proteomes" id="UP000432015"/>
    </source>
</evidence>
<dbReference type="InterPro" id="IPR052559">
    <property type="entry name" value="V-haloperoxidase"/>
</dbReference>